<organism evidence="7 8">
    <name type="scientific">Novosphingobium pokkalii</name>
    <dbReference type="NCBI Taxonomy" id="1770194"/>
    <lineage>
        <taxon>Bacteria</taxon>
        <taxon>Pseudomonadati</taxon>
        <taxon>Pseudomonadota</taxon>
        <taxon>Alphaproteobacteria</taxon>
        <taxon>Sphingomonadales</taxon>
        <taxon>Sphingomonadaceae</taxon>
        <taxon>Novosphingobium</taxon>
    </lineage>
</organism>
<accession>A0ABV7V9Y8</accession>
<evidence type="ECO:0000256" key="2">
    <source>
        <dbReference type="ARBA" id="ARBA00022630"/>
    </source>
</evidence>
<dbReference type="InterPro" id="IPR013785">
    <property type="entry name" value="Aldolase_TIM"/>
</dbReference>
<dbReference type="InterPro" id="IPR037396">
    <property type="entry name" value="FMN_HAD"/>
</dbReference>
<evidence type="ECO:0000256" key="5">
    <source>
        <dbReference type="ARBA" id="ARBA00024042"/>
    </source>
</evidence>
<name>A0ABV7V9Y8_9SPHN</name>
<protein>
    <submittedName>
        <fullName evidence="7">Alpha-hydroxy acid oxidase</fullName>
        <ecNumber evidence="7">1.-.-.-</ecNumber>
    </submittedName>
</protein>
<dbReference type="InterPro" id="IPR000262">
    <property type="entry name" value="FMN-dep_DH"/>
</dbReference>
<dbReference type="Proteomes" id="UP001595683">
    <property type="component" value="Unassembled WGS sequence"/>
</dbReference>
<evidence type="ECO:0000256" key="3">
    <source>
        <dbReference type="ARBA" id="ARBA00022643"/>
    </source>
</evidence>
<dbReference type="SUPFAM" id="SSF51395">
    <property type="entry name" value="FMN-linked oxidoreductases"/>
    <property type="match status" value="1"/>
</dbReference>
<keyword evidence="2" id="KW-0285">Flavoprotein</keyword>
<dbReference type="Gene3D" id="3.20.20.70">
    <property type="entry name" value="Aldolase class I"/>
    <property type="match status" value="1"/>
</dbReference>
<dbReference type="CDD" id="cd02809">
    <property type="entry name" value="alpha_hydroxyacid_oxid_FMN"/>
    <property type="match status" value="1"/>
</dbReference>
<gene>
    <name evidence="7" type="ORF">ACFOOT_18695</name>
</gene>
<evidence type="ECO:0000259" key="6">
    <source>
        <dbReference type="PROSITE" id="PS51349"/>
    </source>
</evidence>
<proteinExistence type="inferred from homology"/>
<feature type="domain" description="FMN hydroxy acid dehydrogenase" evidence="6">
    <location>
        <begin position="6"/>
        <end position="364"/>
    </location>
</feature>
<dbReference type="PANTHER" id="PTHR10578:SF107">
    <property type="entry name" value="2-HYDROXYACID OXIDASE 1"/>
    <property type="match status" value="1"/>
</dbReference>
<dbReference type="PROSITE" id="PS51349">
    <property type="entry name" value="FMN_HYDROXY_ACID_DH_2"/>
    <property type="match status" value="1"/>
</dbReference>
<dbReference type="PANTHER" id="PTHR10578">
    <property type="entry name" value="S -2-HYDROXY-ACID OXIDASE-RELATED"/>
    <property type="match status" value="1"/>
</dbReference>
<keyword evidence="8" id="KW-1185">Reference proteome</keyword>
<evidence type="ECO:0000256" key="1">
    <source>
        <dbReference type="ARBA" id="ARBA00001917"/>
    </source>
</evidence>
<keyword evidence="3" id="KW-0288">FMN</keyword>
<dbReference type="EMBL" id="JBHRYE010000046">
    <property type="protein sequence ID" value="MFC3673456.1"/>
    <property type="molecule type" value="Genomic_DNA"/>
</dbReference>
<dbReference type="Pfam" id="PF01070">
    <property type="entry name" value="FMN_dh"/>
    <property type="match status" value="1"/>
</dbReference>
<dbReference type="PIRSF" id="PIRSF000138">
    <property type="entry name" value="Al-hdrx_acd_dh"/>
    <property type="match status" value="1"/>
</dbReference>
<reference evidence="8" key="1">
    <citation type="journal article" date="2019" name="Int. J. Syst. Evol. Microbiol.">
        <title>The Global Catalogue of Microorganisms (GCM) 10K type strain sequencing project: providing services to taxonomists for standard genome sequencing and annotation.</title>
        <authorList>
            <consortium name="The Broad Institute Genomics Platform"/>
            <consortium name="The Broad Institute Genome Sequencing Center for Infectious Disease"/>
            <person name="Wu L."/>
            <person name="Ma J."/>
        </authorList>
    </citation>
    <scope>NUCLEOTIDE SEQUENCE [LARGE SCALE GENOMIC DNA]</scope>
    <source>
        <strain evidence="8">KCTC 42224</strain>
    </source>
</reference>
<comment type="cofactor">
    <cofactor evidence="1">
        <name>FMN</name>
        <dbReference type="ChEBI" id="CHEBI:58210"/>
    </cofactor>
</comment>
<evidence type="ECO:0000256" key="4">
    <source>
        <dbReference type="ARBA" id="ARBA00023002"/>
    </source>
</evidence>
<dbReference type="EC" id="1.-.-.-" evidence="7"/>
<comment type="similarity">
    <text evidence="5">Belongs to the FMN-dependent alpha-hydroxy acid dehydrogenase family.</text>
</comment>
<evidence type="ECO:0000313" key="8">
    <source>
        <dbReference type="Proteomes" id="UP001595683"/>
    </source>
</evidence>
<evidence type="ECO:0000313" key="7">
    <source>
        <dbReference type="EMBL" id="MFC3673456.1"/>
    </source>
</evidence>
<dbReference type="InterPro" id="IPR012133">
    <property type="entry name" value="Alpha-hydoxy_acid_DH_FMN"/>
</dbReference>
<comment type="caution">
    <text evidence="7">The sequence shown here is derived from an EMBL/GenBank/DDBJ whole genome shotgun (WGS) entry which is preliminary data.</text>
</comment>
<keyword evidence="4 7" id="KW-0560">Oxidoreductase</keyword>
<dbReference type="RefSeq" id="WP_191325877.1">
    <property type="nucleotide sequence ID" value="NZ_BMZP01000023.1"/>
</dbReference>
<sequence length="364" mass="37714">MSGTAPLPADIATLDDYERHAATRLDPATWAHIQQGATTANRAALARWGLVPRPMRPLDGGSTALTLLGQSHAAPILLAPVAYHRLAHAQGEVATAQAAAALDTGFVASTLSSVPLETIAQALHAAARELQRPAPPPLWFQLYLQPDPATSLALVRRAEAAGYGVLVLTVDAAIKRAEFALPPGVEAANLAGLPPPRHQAAAQGGSLVFGSALAAQAPTWQTLAWLRRETALPLVVKGLLHPDDVRRARDAGADGVIVSNHAGRVLDGVAPALPLLPAIRAALGPDFPLLFDGGIRRGSDALKALALGAQAVLVGAPQLHALAVGGMAGVAHMLHILRTEFELAMAQCGCARIADIDRELVVAL</sequence>
<dbReference type="GO" id="GO:0016491">
    <property type="term" value="F:oxidoreductase activity"/>
    <property type="evidence" value="ECO:0007669"/>
    <property type="project" value="UniProtKB-KW"/>
</dbReference>